<reference evidence="1" key="2">
    <citation type="submission" date="2020-08" db="EMBL/GenBank/DDBJ databases">
        <title>Plant Genome Project.</title>
        <authorList>
            <person name="Zhang R.-G."/>
        </authorList>
    </citation>
    <scope>NUCLEOTIDE SEQUENCE</scope>
    <source>
        <strain evidence="1">Huo1</strain>
        <tissue evidence="1">Leaf</tissue>
    </source>
</reference>
<organism evidence="1">
    <name type="scientific">Salvia splendens</name>
    <name type="common">Scarlet sage</name>
    <dbReference type="NCBI Taxonomy" id="180675"/>
    <lineage>
        <taxon>Eukaryota</taxon>
        <taxon>Viridiplantae</taxon>
        <taxon>Streptophyta</taxon>
        <taxon>Embryophyta</taxon>
        <taxon>Tracheophyta</taxon>
        <taxon>Spermatophyta</taxon>
        <taxon>Magnoliopsida</taxon>
        <taxon>eudicotyledons</taxon>
        <taxon>Gunneridae</taxon>
        <taxon>Pentapetalae</taxon>
        <taxon>asterids</taxon>
        <taxon>lamiids</taxon>
        <taxon>Lamiales</taxon>
        <taxon>Lamiaceae</taxon>
        <taxon>Nepetoideae</taxon>
        <taxon>Mentheae</taxon>
        <taxon>Salviinae</taxon>
        <taxon>Salvia</taxon>
        <taxon>Salvia subgen. Calosphace</taxon>
        <taxon>core Calosphace</taxon>
    </lineage>
</organism>
<comment type="caution">
    <text evidence="1">The sequence shown here is derived from an EMBL/GenBank/DDBJ whole genome shotgun (WGS) entry which is preliminary data.</text>
</comment>
<sequence>MITNHLLVQQQMITNPLMWMSQVRCCKSHNCSLLHFNRQGLSNSLVSTLPSASPAASSNEIRDSVKNEKLQKLIHSIDCSADPESELDKAMEEESFSQFAEKILSTIVPDA</sequence>
<reference evidence="1" key="1">
    <citation type="submission" date="2018-01" db="EMBL/GenBank/DDBJ databases">
        <authorList>
            <person name="Mao J.F."/>
        </authorList>
    </citation>
    <scope>NUCLEOTIDE SEQUENCE</scope>
    <source>
        <strain evidence="1">Huo1</strain>
        <tissue evidence="1">Leaf</tissue>
    </source>
</reference>
<proteinExistence type="predicted"/>
<evidence type="ECO:0000313" key="1">
    <source>
        <dbReference type="EMBL" id="KAG6437935.1"/>
    </source>
</evidence>
<gene>
    <name evidence="1" type="ORF">SASPL_102866</name>
</gene>
<keyword evidence="2" id="KW-1185">Reference proteome</keyword>
<evidence type="ECO:0000313" key="2">
    <source>
        <dbReference type="Proteomes" id="UP000298416"/>
    </source>
</evidence>
<protein>
    <submittedName>
        <fullName evidence="1">Uncharacterized protein</fullName>
    </submittedName>
</protein>
<dbReference type="Proteomes" id="UP000298416">
    <property type="component" value="Unassembled WGS sequence"/>
</dbReference>
<dbReference type="EMBL" id="PNBA02000001">
    <property type="protein sequence ID" value="KAG6437935.1"/>
    <property type="molecule type" value="Genomic_DNA"/>
</dbReference>
<name>A0A8X8YUL0_SALSN</name>
<accession>A0A8X8YUL0</accession>
<dbReference type="AlphaFoldDB" id="A0A8X8YUL0"/>